<name>A0AAU9KRF4_9STRA</name>
<dbReference type="Proteomes" id="UP001158986">
    <property type="component" value="Unassembled WGS sequence"/>
</dbReference>
<proteinExistence type="predicted"/>
<evidence type="ECO:0000313" key="3">
    <source>
        <dbReference type="Proteomes" id="UP001158986"/>
    </source>
</evidence>
<protein>
    <submittedName>
        <fullName evidence="1">Uncharacterized protein</fullName>
    </submittedName>
</protein>
<evidence type="ECO:0000313" key="4">
    <source>
        <dbReference type="Proteomes" id="UP001160483"/>
    </source>
</evidence>
<reference evidence="1 3" key="1">
    <citation type="submission" date="2021-11" db="EMBL/GenBank/DDBJ databases">
        <authorList>
            <person name="Islam A."/>
            <person name="Islam S."/>
            <person name="Flora M.S."/>
            <person name="Rahman M."/>
            <person name="Ziaur R.M."/>
            <person name="Epstein J.H."/>
            <person name="Hassan M."/>
            <person name="Klassen M."/>
            <person name="Woodard K."/>
            <person name="Webb A."/>
            <person name="Webby R.J."/>
            <person name="El Zowalaty M.E."/>
        </authorList>
    </citation>
    <scope>NUCLEOTIDE SEQUENCE</scope>
    <source>
        <strain evidence="2">Pbs1</strain>
        <strain evidence="1">Pbs3</strain>
    </source>
</reference>
<accession>A0AAU9KRF4</accession>
<organism evidence="1 4">
    <name type="scientific">Peronospora belbahrii</name>
    <dbReference type="NCBI Taxonomy" id="622444"/>
    <lineage>
        <taxon>Eukaryota</taxon>
        <taxon>Sar</taxon>
        <taxon>Stramenopiles</taxon>
        <taxon>Oomycota</taxon>
        <taxon>Peronosporomycetes</taxon>
        <taxon>Peronosporales</taxon>
        <taxon>Peronosporaceae</taxon>
        <taxon>Peronospora</taxon>
    </lineage>
</organism>
<gene>
    <name evidence="2" type="ORF">PBS001_LOCUS590</name>
    <name evidence="1" type="ORF">PBS003_LOCUS86</name>
</gene>
<dbReference type="EMBL" id="CAKLCB010000035">
    <property type="protein sequence ID" value="CAH0513798.1"/>
    <property type="molecule type" value="Genomic_DNA"/>
</dbReference>
<dbReference type="EMBL" id="CAKKTJ010000001">
    <property type="protein sequence ID" value="CAH0473177.1"/>
    <property type="molecule type" value="Genomic_DNA"/>
</dbReference>
<evidence type="ECO:0000313" key="1">
    <source>
        <dbReference type="EMBL" id="CAH0473177.1"/>
    </source>
</evidence>
<comment type="caution">
    <text evidence="1">The sequence shown here is derived from an EMBL/GenBank/DDBJ whole genome shotgun (WGS) entry which is preliminary data.</text>
</comment>
<dbReference type="Proteomes" id="UP001160483">
    <property type="component" value="Unassembled WGS sequence"/>
</dbReference>
<keyword evidence="3" id="KW-1185">Reference proteome</keyword>
<sequence>MKPWLAYLRVFERWVMLMMTTLNAPSWSQRASSMVLGYADNTMGYRVYNLELNELKMLSVNKDIDKVAQPGLPKEVPVEDKQMEVMENPLNDVFEMQEDESKPVSSRRDLATFQRVHMSKANDTTVFRPEMERYRRSWEPALLLSYGSIIFDEHKTDDDENVDSDNHLSPLSPN</sequence>
<dbReference type="AlphaFoldDB" id="A0AAU9KRF4"/>
<evidence type="ECO:0000313" key="2">
    <source>
        <dbReference type="EMBL" id="CAH0513798.1"/>
    </source>
</evidence>